<dbReference type="PROSITE" id="PS00028">
    <property type="entry name" value="ZINC_FINGER_C2H2_1"/>
    <property type="match status" value="1"/>
</dbReference>
<organism evidence="6 7">
    <name type="scientific">Pogona vitticeps</name>
    <name type="common">central bearded dragon</name>
    <dbReference type="NCBI Taxonomy" id="103695"/>
    <lineage>
        <taxon>Eukaryota</taxon>
        <taxon>Metazoa</taxon>
        <taxon>Chordata</taxon>
        <taxon>Craniata</taxon>
        <taxon>Vertebrata</taxon>
        <taxon>Euteleostomi</taxon>
        <taxon>Lepidosauria</taxon>
        <taxon>Squamata</taxon>
        <taxon>Bifurcata</taxon>
        <taxon>Unidentata</taxon>
        <taxon>Episquamata</taxon>
        <taxon>Toxicofera</taxon>
        <taxon>Iguania</taxon>
        <taxon>Acrodonta</taxon>
        <taxon>Agamidae</taxon>
        <taxon>Amphibolurinae</taxon>
        <taxon>Pogona</taxon>
    </lineage>
</organism>
<feature type="compositionally biased region" description="Basic residues" evidence="4">
    <location>
        <begin position="689"/>
        <end position="698"/>
    </location>
</feature>
<evidence type="ECO:0000256" key="4">
    <source>
        <dbReference type="SAM" id="MobiDB-lite"/>
    </source>
</evidence>
<dbReference type="PANTHER" id="PTHR15491">
    <property type="match status" value="1"/>
</dbReference>
<dbReference type="InterPro" id="IPR056345">
    <property type="entry name" value="Znf-C2H2_CIZ1"/>
</dbReference>
<evidence type="ECO:0000256" key="2">
    <source>
        <dbReference type="ARBA" id="ARBA00022771"/>
    </source>
</evidence>
<dbReference type="PANTHER" id="PTHR15491:SF9">
    <property type="entry name" value="CIP1-INTERACTING ZINC FINGER PROTEIN"/>
    <property type="match status" value="1"/>
</dbReference>
<feature type="region of interest" description="Disordered" evidence="4">
    <location>
        <begin position="574"/>
        <end position="698"/>
    </location>
</feature>
<dbReference type="InterPro" id="IPR003604">
    <property type="entry name" value="Matrin/U1-like-C_Znf_C2H2"/>
</dbReference>
<dbReference type="SMART" id="SM00451">
    <property type="entry name" value="ZnF_U1"/>
    <property type="match status" value="3"/>
</dbReference>
<name>A0ABM5F764_9SAUR</name>
<evidence type="ECO:0000256" key="1">
    <source>
        <dbReference type="ARBA" id="ARBA00022723"/>
    </source>
</evidence>
<dbReference type="InterPro" id="IPR013087">
    <property type="entry name" value="Znf_C2H2_type"/>
</dbReference>
<feature type="compositionally biased region" description="Basic and acidic residues" evidence="4">
    <location>
        <begin position="469"/>
        <end position="482"/>
    </location>
</feature>
<accession>A0ABM5F764</accession>
<dbReference type="InterPro" id="IPR026811">
    <property type="entry name" value="CIZ1"/>
</dbReference>
<feature type="compositionally biased region" description="Basic and acidic residues" evidence="4">
    <location>
        <begin position="581"/>
        <end position="594"/>
    </location>
</feature>
<evidence type="ECO:0000256" key="3">
    <source>
        <dbReference type="ARBA" id="ARBA00022833"/>
    </source>
</evidence>
<proteinExistence type="predicted"/>
<dbReference type="Gene3D" id="3.30.160.60">
    <property type="entry name" value="Classic Zinc Finger"/>
    <property type="match status" value="2"/>
</dbReference>
<gene>
    <name evidence="7" type="primary">CIZ1</name>
</gene>
<feature type="compositionally biased region" description="Basic and acidic residues" evidence="4">
    <location>
        <begin position="204"/>
        <end position="217"/>
    </location>
</feature>
<reference evidence="7" key="1">
    <citation type="submission" date="2025-08" db="UniProtKB">
        <authorList>
            <consortium name="RefSeq"/>
        </authorList>
    </citation>
    <scope>IDENTIFICATION</scope>
</reference>
<feature type="compositionally biased region" description="Basic and acidic residues" evidence="4">
    <location>
        <begin position="407"/>
        <end position="418"/>
    </location>
</feature>
<dbReference type="InterPro" id="IPR036236">
    <property type="entry name" value="Znf_C2H2_sf"/>
</dbReference>
<feature type="compositionally biased region" description="Acidic residues" evidence="4">
    <location>
        <begin position="435"/>
        <end position="462"/>
    </location>
</feature>
<keyword evidence="2" id="KW-0863">Zinc-finger</keyword>
<dbReference type="RefSeq" id="XP_072841229.1">
    <property type="nucleotide sequence ID" value="XM_072985128.1"/>
</dbReference>
<feature type="region of interest" description="Disordered" evidence="4">
    <location>
        <begin position="119"/>
        <end position="229"/>
    </location>
</feature>
<feature type="region of interest" description="Disordered" evidence="4">
    <location>
        <begin position="405"/>
        <end position="482"/>
    </location>
</feature>
<evidence type="ECO:0000313" key="7">
    <source>
        <dbReference type="RefSeq" id="XP_072841229.1"/>
    </source>
</evidence>
<dbReference type="Pfam" id="PF12171">
    <property type="entry name" value="zf-C2H2_jaz"/>
    <property type="match status" value="1"/>
</dbReference>
<feature type="compositionally biased region" description="Basic and acidic residues" evidence="4">
    <location>
        <begin position="121"/>
        <end position="136"/>
    </location>
</feature>
<dbReference type="SMART" id="SM00355">
    <property type="entry name" value="ZnF_C2H2"/>
    <property type="match status" value="2"/>
</dbReference>
<protein>
    <submittedName>
        <fullName evidence="7">Cip1-interacting zinc finger protein</fullName>
    </submittedName>
</protein>
<dbReference type="Proteomes" id="UP001652642">
    <property type="component" value="Chromosome Z"/>
</dbReference>
<evidence type="ECO:0000259" key="5">
    <source>
        <dbReference type="PROSITE" id="PS00028"/>
    </source>
</evidence>
<keyword evidence="3" id="KW-0862">Zinc</keyword>
<evidence type="ECO:0000313" key="6">
    <source>
        <dbReference type="Proteomes" id="UP001652642"/>
    </source>
</evidence>
<dbReference type="InterPro" id="IPR022755">
    <property type="entry name" value="Znf_C2H2_jaz"/>
</dbReference>
<dbReference type="Pfam" id="PF23330">
    <property type="entry name" value="zf-C2H2_14"/>
    <property type="match status" value="1"/>
</dbReference>
<dbReference type="SUPFAM" id="SSF57667">
    <property type="entry name" value="beta-beta-alpha zinc fingers"/>
    <property type="match status" value="1"/>
</dbReference>
<dbReference type="GeneID" id="110078852"/>
<keyword evidence="6" id="KW-1185">Reference proteome</keyword>
<feature type="domain" description="C2H2-type" evidence="5">
    <location>
        <begin position="381"/>
        <end position="403"/>
    </location>
</feature>
<keyword evidence="1" id="KW-0479">Metal-binding</keyword>
<feature type="compositionally biased region" description="Low complexity" evidence="4">
    <location>
        <begin position="163"/>
        <end position="178"/>
    </location>
</feature>
<sequence>MFPQQQLQQQLLHLQQLLQPPPAPPPSRGMTPPQQQQILNLRPAGQASLMSANPMLQRALLAQQLQGNLRGFNMAAAPVLQQFFPQATRHSLLGPPPVGVSLKPARLAFPTLLFPRQNRTFGKDFPKIPERKREADSASSSSQGQGTCEAGPVMEASDLQGDSELSSSLPSETPAESSGDGQPAAKRLRSKADEAIPEETAEESDAKSRLEERDNEQKTLAGDSSDEKHFVEELKTSEVVNSGGSLKVTIQQSSESRAISTTALKPAHWTSEMGAAETSPESALKFYCYICKSDCCNQENFQNHMAGVQHQQRLRDIQHMSNLCFVSLLPVVKEQGPLAEKDGESQQRWCNTCHTHFTGDLIKHRRTPEHKLAKRSLRPFCTVCSRHFKTPRKFVEHMKSLAHKQKAKEVKLGEKEQGGPEDSEELITVDAVGCFEEEEEEEEEEEAGEEEDSEGEPQENEDPLTKQAGLKEEPSEDGGGKEEYCPDTVYGLDFLVPVAGFLCRLCHKFYHSDSAGRLMHCKSLMHFENLQRYKAMKLQASSSTHAEASLHPQPELTDGQTVDATQAAVKTETAEAWEEEASLRGDCRSPRDEPASAAQTHSPVAFRSPSPVVEDGGKCGNHLASPGDGTLRQDAPGTGEMAELPKPTAKPCDTTQQGVSADRVANETPDSRQQEKGVSSSAKGDSSSRRRSTRHKAR</sequence>